<protein>
    <submittedName>
        <fullName evidence="1">Uncharacterized protein</fullName>
    </submittedName>
</protein>
<evidence type="ECO:0000313" key="1">
    <source>
        <dbReference type="EMBL" id="MBW89364.1"/>
    </source>
</evidence>
<dbReference type="EMBL" id="GGEC01008881">
    <property type="protein sequence ID" value="MBW89364.1"/>
    <property type="molecule type" value="Transcribed_RNA"/>
</dbReference>
<sequence>MQEKTCIQFKKPRLIPQQLSLPLHPTDQFSCYFLLE</sequence>
<organism evidence="1">
    <name type="scientific">Rhizophora mucronata</name>
    <name type="common">Asiatic mangrove</name>
    <dbReference type="NCBI Taxonomy" id="61149"/>
    <lineage>
        <taxon>Eukaryota</taxon>
        <taxon>Viridiplantae</taxon>
        <taxon>Streptophyta</taxon>
        <taxon>Embryophyta</taxon>
        <taxon>Tracheophyta</taxon>
        <taxon>Spermatophyta</taxon>
        <taxon>Magnoliopsida</taxon>
        <taxon>eudicotyledons</taxon>
        <taxon>Gunneridae</taxon>
        <taxon>Pentapetalae</taxon>
        <taxon>rosids</taxon>
        <taxon>fabids</taxon>
        <taxon>Malpighiales</taxon>
        <taxon>Rhizophoraceae</taxon>
        <taxon>Rhizophora</taxon>
    </lineage>
</organism>
<reference evidence="1" key="1">
    <citation type="submission" date="2018-02" db="EMBL/GenBank/DDBJ databases">
        <title>Rhizophora mucronata_Transcriptome.</title>
        <authorList>
            <person name="Meera S.P."/>
            <person name="Sreeshan A."/>
            <person name="Augustine A."/>
        </authorList>
    </citation>
    <scope>NUCLEOTIDE SEQUENCE</scope>
    <source>
        <tissue evidence="1">Leaf</tissue>
    </source>
</reference>
<name>A0A2P2J7A7_RHIMU</name>
<dbReference type="AlphaFoldDB" id="A0A2P2J7A7"/>
<accession>A0A2P2J7A7</accession>
<proteinExistence type="predicted"/>